<dbReference type="OrthoDB" id="9811413at2"/>
<proteinExistence type="inferred from homology"/>
<evidence type="ECO:0000256" key="1">
    <source>
        <dbReference type="ARBA" id="ARBA00008635"/>
    </source>
</evidence>
<protein>
    <submittedName>
        <fullName evidence="4">Damage-inducible protein DinB</fullName>
    </submittedName>
</protein>
<dbReference type="Gene3D" id="1.20.120.450">
    <property type="entry name" value="dinb family like domain"/>
    <property type="match status" value="1"/>
</dbReference>
<accession>A0A366KSC7</accession>
<dbReference type="SUPFAM" id="SSF109854">
    <property type="entry name" value="DinB/YfiT-like putative metalloenzymes"/>
    <property type="match status" value="1"/>
</dbReference>
<name>A0A366KSC7_9SPHI</name>
<feature type="binding site" evidence="3">
    <location>
        <position position="119"/>
    </location>
    <ligand>
        <name>a divalent metal cation</name>
        <dbReference type="ChEBI" id="CHEBI:60240"/>
    </ligand>
</feature>
<keyword evidence="2 3" id="KW-0479">Metal-binding</keyword>
<keyword evidence="5" id="KW-1185">Reference proteome</keyword>
<feature type="binding site" evidence="3">
    <location>
        <position position="37"/>
    </location>
    <ligand>
        <name>a divalent metal cation</name>
        <dbReference type="ChEBI" id="CHEBI:60240"/>
    </ligand>
</feature>
<dbReference type="InterPro" id="IPR007837">
    <property type="entry name" value="DinB"/>
</dbReference>
<dbReference type="PANTHER" id="PTHR37302:SF3">
    <property type="entry name" value="DAMAGE-INDUCIBLE PROTEIN DINB"/>
    <property type="match status" value="1"/>
</dbReference>
<dbReference type="InterPro" id="IPR034660">
    <property type="entry name" value="DinB/YfiT-like"/>
</dbReference>
<comment type="similarity">
    <text evidence="1">Belongs to the DinB family.</text>
</comment>
<organism evidence="4 5">
    <name type="scientific">Pedobacter miscanthi</name>
    <dbReference type="NCBI Taxonomy" id="2259170"/>
    <lineage>
        <taxon>Bacteria</taxon>
        <taxon>Pseudomonadati</taxon>
        <taxon>Bacteroidota</taxon>
        <taxon>Sphingobacteriia</taxon>
        <taxon>Sphingobacteriales</taxon>
        <taxon>Sphingobacteriaceae</taxon>
        <taxon>Pedobacter</taxon>
    </lineage>
</organism>
<feature type="binding site" evidence="3">
    <location>
        <position position="115"/>
    </location>
    <ligand>
        <name>a divalent metal cation</name>
        <dbReference type="ChEBI" id="CHEBI:60240"/>
    </ligand>
</feature>
<gene>
    <name evidence="4" type="ORF">DRW42_18090</name>
</gene>
<sequence>MQEEEIISYTELADSRIIEIFKEATIKLPEAERLFSHVLNAQHIWAQRISGLQPLYGVWDIHPKENFESLSADNFKLIRAVLNESALDKIISYSNSRGDQYKNRIDEILFHLFNHSTYHRGQVVTLLKKAGFTPPVTDYIMLKRDHLL</sequence>
<evidence type="ECO:0000256" key="3">
    <source>
        <dbReference type="PIRSR" id="PIRSR607837-1"/>
    </source>
</evidence>
<dbReference type="PANTHER" id="PTHR37302">
    <property type="entry name" value="SLR1116 PROTEIN"/>
    <property type="match status" value="1"/>
</dbReference>
<dbReference type="GO" id="GO:0046872">
    <property type="term" value="F:metal ion binding"/>
    <property type="evidence" value="ECO:0007669"/>
    <property type="project" value="UniProtKB-KW"/>
</dbReference>
<evidence type="ECO:0000313" key="5">
    <source>
        <dbReference type="Proteomes" id="UP000252081"/>
    </source>
</evidence>
<evidence type="ECO:0000313" key="4">
    <source>
        <dbReference type="EMBL" id="RBQ04545.1"/>
    </source>
</evidence>
<dbReference type="RefSeq" id="WP_113950241.1">
    <property type="nucleotide sequence ID" value="NZ_QNQU01000016.1"/>
</dbReference>
<evidence type="ECO:0000256" key="2">
    <source>
        <dbReference type="ARBA" id="ARBA00022723"/>
    </source>
</evidence>
<dbReference type="Proteomes" id="UP000252081">
    <property type="component" value="Unassembled WGS sequence"/>
</dbReference>
<dbReference type="AlphaFoldDB" id="A0A366KSC7"/>
<dbReference type="EMBL" id="QNQU01000016">
    <property type="protein sequence ID" value="RBQ04545.1"/>
    <property type="molecule type" value="Genomic_DNA"/>
</dbReference>
<reference evidence="4 5" key="1">
    <citation type="submission" date="2018-07" db="EMBL/GenBank/DDBJ databases">
        <title>A draft genome of a endophytic bacteria, a new species of Pedobacter.</title>
        <authorList>
            <person name="Zhang Z.D."/>
            <person name="Chen Z.J."/>
        </authorList>
    </citation>
    <scope>NUCLEOTIDE SEQUENCE [LARGE SCALE GENOMIC DNA]</scope>
    <source>
        <strain evidence="4 5">RS10</strain>
    </source>
</reference>
<comment type="caution">
    <text evidence="4">The sequence shown here is derived from an EMBL/GenBank/DDBJ whole genome shotgun (WGS) entry which is preliminary data.</text>
</comment>
<dbReference type="Pfam" id="PF05163">
    <property type="entry name" value="DinB"/>
    <property type="match status" value="1"/>
</dbReference>